<keyword evidence="2" id="KW-0732">Signal</keyword>
<protein>
    <recommendedName>
        <fullName evidence="3">C-type lectin domain-containing protein</fullName>
    </recommendedName>
</protein>
<feature type="region of interest" description="Disordered" evidence="1">
    <location>
        <begin position="105"/>
        <end position="135"/>
    </location>
</feature>
<feature type="domain" description="C-type lectin" evidence="3">
    <location>
        <begin position="286"/>
        <end position="394"/>
    </location>
</feature>
<accession>A0AA36CCT8</accession>
<dbReference type="AlphaFoldDB" id="A0AA36CCT8"/>
<comment type="caution">
    <text evidence="4">The sequence shown here is derived from an EMBL/GenBank/DDBJ whole genome shotgun (WGS) entry which is preliminary data.</text>
</comment>
<reference evidence="4" key="1">
    <citation type="submission" date="2023-06" db="EMBL/GenBank/DDBJ databases">
        <authorList>
            <person name="Delattre M."/>
        </authorList>
    </citation>
    <scope>NUCLEOTIDE SEQUENCE</scope>
    <source>
        <strain evidence="4">AF72</strain>
    </source>
</reference>
<dbReference type="EMBL" id="CATQJA010001163">
    <property type="protein sequence ID" value="CAJ0566088.1"/>
    <property type="molecule type" value="Genomic_DNA"/>
</dbReference>
<dbReference type="Proteomes" id="UP001177023">
    <property type="component" value="Unassembled WGS sequence"/>
</dbReference>
<dbReference type="InterPro" id="IPR050111">
    <property type="entry name" value="C-type_lectin/snaclec_domain"/>
</dbReference>
<proteinExistence type="predicted"/>
<feature type="non-terminal residue" evidence="4">
    <location>
        <position position="1"/>
    </location>
</feature>
<organism evidence="4 5">
    <name type="scientific">Mesorhabditis spiculigera</name>
    <dbReference type="NCBI Taxonomy" id="96644"/>
    <lineage>
        <taxon>Eukaryota</taxon>
        <taxon>Metazoa</taxon>
        <taxon>Ecdysozoa</taxon>
        <taxon>Nematoda</taxon>
        <taxon>Chromadorea</taxon>
        <taxon>Rhabditida</taxon>
        <taxon>Rhabditina</taxon>
        <taxon>Rhabditomorpha</taxon>
        <taxon>Rhabditoidea</taxon>
        <taxon>Rhabditidae</taxon>
        <taxon>Mesorhabditinae</taxon>
        <taxon>Mesorhabditis</taxon>
    </lineage>
</organism>
<feature type="chain" id="PRO_5041355630" description="C-type lectin domain-containing protein" evidence="2">
    <location>
        <begin position="18"/>
        <end position="408"/>
    </location>
</feature>
<feature type="signal peptide" evidence="2">
    <location>
        <begin position="1"/>
        <end position="17"/>
    </location>
</feature>
<dbReference type="InterPro" id="IPR016187">
    <property type="entry name" value="CTDL_fold"/>
</dbReference>
<evidence type="ECO:0000256" key="2">
    <source>
        <dbReference type="SAM" id="SignalP"/>
    </source>
</evidence>
<dbReference type="Gene3D" id="3.10.100.10">
    <property type="entry name" value="Mannose-Binding Protein A, subunit A"/>
    <property type="match status" value="2"/>
</dbReference>
<dbReference type="SUPFAM" id="SSF56436">
    <property type="entry name" value="C-type lectin-like"/>
    <property type="match status" value="2"/>
</dbReference>
<evidence type="ECO:0000259" key="3">
    <source>
        <dbReference type="PROSITE" id="PS50041"/>
    </source>
</evidence>
<feature type="compositionally biased region" description="Low complexity" evidence="1">
    <location>
        <begin position="115"/>
        <end position="132"/>
    </location>
</feature>
<evidence type="ECO:0000313" key="4">
    <source>
        <dbReference type="EMBL" id="CAJ0566088.1"/>
    </source>
</evidence>
<name>A0AA36CCT8_9BILA</name>
<dbReference type="Pfam" id="PF00059">
    <property type="entry name" value="Lectin_C"/>
    <property type="match status" value="2"/>
</dbReference>
<sequence>MLAKVLSLLFLAGLSSAGCPTNFKSASSRCELNFGLELPAEEAKTICIKIGAKLVGSDQAKKKVAVVCETAEVNEKETQKPKTPAPVFFCQPCPCNGTANMPAKTDHTPAPGPKPTKVTTTTTTTTTTTPGVRNKCPEGDGWKQWTGPNSCYKVLKGKSYWDVEAECSNKYDGHLAKITDDSEMQIISTHVMAKESPGHNMWVGAGKAVLNGSVLSRVWLSDSSAMTGTFDAQLAVETEDCYVLLPARTYAQVACSALFEAVCKTPIVNPVLANPNCPDGWTPYKYTQKCYKVESEAANKADAVEKCLKAGGNLTSVTSYGENEFVLDLAGTVGKVWIGAIRDGTQYVWMDKEPFNVAYWARGHIAEAERTGGCVLLVNTKTGPEAHRWVDADCAAAGGFPVCKRNPS</sequence>
<feature type="domain" description="C-type lectin" evidence="3">
    <location>
        <begin position="147"/>
        <end position="264"/>
    </location>
</feature>
<gene>
    <name evidence="4" type="ORF">MSPICULIGERA_LOCUS4704</name>
</gene>
<dbReference type="InterPro" id="IPR001304">
    <property type="entry name" value="C-type_lectin-like"/>
</dbReference>
<dbReference type="PROSITE" id="PS51257">
    <property type="entry name" value="PROKAR_LIPOPROTEIN"/>
    <property type="match status" value="1"/>
</dbReference>
<evidence type="ECO:0000256" key="1">
    <source>
        <dbReference type="SAM" id="MobiDB-lite"/>
    </source>
</evidence>
<dbReference type="PANTHER" id="PTHR22803">
    <property type="entry name" value="MANNOSE, PHOSPHOLIPASE, LECTIN RECEPTOR RELATED"/>
    <property type="match status" value="1"/>
</dbReference>
<dbReference type="CDD" id="cd00037">
    <property type="entry name" value="CLECT"/>
    <property type="match status" value="1"/>
</dbReference>
<dbReference type="InterPro" id="IPR016186">
    <property type="entry name" value="C-type_lectin-like/link_sf"/>
</dbReference>
<keyword evidence="5" id="KW-1185">Reference proteome</keyword>
<dbReference type="SMART" id="SM00034">
    <property type="entry name" value="CLECT"/>
    <property type="match status" value="2"/>
</dbReference>
<dbReference type="PROSITE" id="PS50041">
    <property type="entry name" value="C_TYPE_LECTIN_2"/>
    <property type="match status" value="2"/>
</dbReference>
<evidence type="ECO:0000313" key="5">
    <source>
        <dbReference type="Proteomes" id="UP001177023"/>
    </source>
</evidence>